<evidence type="ECO:0000313" key="3">
    <source>
        <dbReference type="Proteomes" id="UP001148838"/>
    </source>
</evidence>
<comment type="caution">
    <text evidence="2">The sequence shown here is derived from an EMBL/GenBank/DDBJ whole genome shotgun (WGS) entry which is preliminary data.</text>
</comment>
<feature type="compositionally biased region" description="Polar residues" evidence="1">
    <location>
        <begin position="1"/>
        <end position="17"/>
    </location>
</feature>
<reference evidence="2 3" key="1">
    <citation type="journal article" date="2022" name="Allergy">
        <title>Genome assembly and annotation of Periplaneta americana reveal a comprehensive cockroach allergen profile.</title>
        <authorList>
            <person name="Wang L."/>
            <person name="Xiong Q."/>
            <person name="Saelim N."/>
            <person name="Wang L."/>
            <person name="Nong W."/>
            <person name="Wan A.T."/>
            <person name="Shi M."/>
            <person name="Liu X."/>
            <person name="Cao Q."/>
            <person name="Hui J.H.L."/>
            <person name="Sookrung N."/>
            <person name="Leung T.F."/>
            <person name="Tungtrongchitr A."/>
            <person name="Tsui S.K.W."/>
        </authorList>
    </citation>
    <scope>NUCLEOTIDE SEQUENCE [LARGE SCALE GENOMIC DNA]</scope>
    <source>
        <strain evidence="2">PWHHKU_190912</strain>
    </source>
</reference>
<evidence type="ECO:0000256" key="1">
    <source>
        <dbReference type="SAM" id="MobiDB-lite"/>
    </source>
</evidence>
<protein>
    <submittedName>
        <fullName evidence="2">Uncharacterized protein</fullName>
    </submittedName>
</protein>
<sequence length="71" mass="7904">MTIQSRQSTGGHAQHTSKVCADRGKHHTGKATQKYTTIYYAMWDFVSGIASKSTIQERIIGSSSEKTLMLR</sequence>
<proteinExistence type="predicted"/>
<dbReference type="EMBL" id="JAJSOF020000015">
    <property type="protein sequence ID" value="KAJ4442271.1"/>
    <property type="molecule type" value="Genomic_DNA"/>
</dbReference>
<accession>A0ABQ8T721</accession>
<name>A0ABQ8T721_PERAM</name>
<gene>
    <name evidence="2" type="ORF">ANN_12138</name>
</gene>
<keyword evidence="3" id="KW-1185">Reference proteome</keyword>
<feature type="region of interest" description="Disordered" evidence="1">
    <location>
        <begin position="1"/>
        <end position="28"/>
    </location>
</feature>
<dbReference type="Proteomes" id="UP001148838">
    <property type="component" value="Unassembled WGS sequence"/>
</dbReference>
<organism evidence="2 3">
    <name type="scientific">Periplaneta americana</name>
    <name type="common">American cockroach</name>
    <name type="synonym">Blatta americana</name>
    <dbReference type="NCBI Taxonomy" id="6978"/>
    <lineage>
        <taxon>Eukaryota</taxon>
        <taxon>Metazoa</taxon>
        <taxon>Ecdysozoa</taxon>
        <taxon>Arthropoda</taxon>
        <taxon>Hexapoda</taxon>
        <taxon>Insecta</taxon>
        <taxon>Pterygota</taxon>
        <taxon>Neoptera</taxon>
        <taxon>Polyneoptera</taxon>
        <taxon>Dictyoptera</taxon>
        <taxon>Blattodea</taxon>
        <taxon>Blattoidea</taxon>
        <taxon>Blattidae</taxon>
        <taxon>Blattinae</taxon>
        <taxon>Periplaneta</taxon>
    </lineage>
</organism>
<evidence type="ECO:0000313" key="2">
    <source>
        <dbReference type="EMBL" id="KAJ4442271.1"/>
    </source>
</evidence>